<gene>
    <name evidence="3" type="ORF">EUX98_g380</name>
</gene>
<dbReference type="SMART" id="SM00360">
    <property type="entry name" value="RRM"/>
    <property type="match status" value="1"/>
</dbReference>
<dbReference type="EMBL" id="SGPM01000003">
    <property type="protein sequence ID" value="THH33768.1"/>
    <property type="molecule type" value="Genomic_DNA"/>
</dbReference>
<dbReference type="InterPro" id="IPR035979">
    <property type="entry name" value="RBD_domain_sf"/>
</dbReference>
<keyword evidence="4" id="KW-1185">Reference proteome</keyword>
<sequence length="231" mass="26150">MVRVRDHTAPAPTARPGRPIARAHTVIARSGSGVLFGRAERAKYIHKGKEVAVKRAVYTSYHYRHVWVGNLKADVTEDQLTTHFGRAGEVTCVTIRCTSGNVCSTDAKDSRRYASVEFKSSFAACRALRFHLTAFSDYPLYVTQNVLQLPEFVELKRKEEEKHNPDGPSFTFQRVIEANWQAVKRVTFDRTELLPLDYGTRATPEGHNPQLLQAQPRKMLFMDMSLANTII</sequence>
<dbReference type="AlphaFoldDB" id="A0A4S4N6Y6"/>
<evidence type="ECO:0000313" key="4">
    <source>
        <dbReference type="Proteomes" id="UP000308730"/>
    </source>
</evidence>
<dbReference type="Pfam" id="PF00076">
    <property type="entry name" value="RRM_1"/>
    <property type="match status" value="1"/>
</dbReference>
<dbReference type="SUPFAM" id="SSF54928">
    <property type="entry name" value="RNA-binding domain, RBD"/>
    <property type="match status" value="1"/>
</dbReference>
<evidence type="ECO:0000259" key="2">
    <source>
        <dbReference type="PROSITE" id="PS50102"/>
    </source>
</evidence>
<dbReference type="GO" id="GO:0003723">
    <property type="term" value="F:RNA binding"/>
    <property type="evidence" value="ECO:0007669"/>
    <property type="project" value="UniProtKB-UniRule"/>
</dbReference>
<dbReference type="CDD" id="cd00590">
    <property type="entry name" value="RRM_SF"/>
    <property type="match status" value="1"/>
</dbReference>
<name>A0A4S4N6Y6_9APHY</name>
<dbReference type="PROSITE" id="PS50102">
    <property type="entry name" value="RRM"/>
    <property type="match status" value="1"/>
</dbReference>
<protein>
    <recommendedName>
        <fullName evidence="2">RRM domain-containing protein</fullName>
    </recommendedName>
</protein>
<keyword evidence="1" id="KW-0694">RNA-binding</keyword>
<comment type="caution">
    <text evidence="3">The sequence shown here is derived from an EMBL/GenBank/DDBJ whole genome shotgun (WGS) entry which is preliminary data.</text>
</comment>
<organism evidence="3 4">
    <name type="scientific">Antrodiella citrinella</name>
    <dbReference type="NCBI Taxonomy" id="2447956"/>
    <lineage>
        <taxon>Eukaryota</taxon>
        <taxon>Fungi</taxon>
        <taxon>Dikarya</taxon>
        <taxon>Basidiomycota</taxon>
        <taxon>Agaricomycotina</taxon>
        <taxon>Agaricomycetes</taxon>
        <taxon>Polyporales</taxon>
        <taxon>Steccherinaceae</taxon>
        <taxon>Antrodiella</taxon>
    </lineage>
</organism>
<dbReference type="Gene3D" id="3.30.70.330">
    <property type="match status" value="1"/>
</dbReference>
<evidence type="ECO:0000256" key="1">
    <source>
        <dbReference type="PROSITE-ProRule" id="PRU00176"/>
    </source>
</evidence>
<proteinExistence type="predicted"/>
<dbReference type="InterPro" id="IPR000504">
    <property type="entry name" value="RRM_dom"/>
</dbReference>
<reference evidence="3 4" key="1">
    <citation type="submission" date="2019-02" db="EMBL/GenBank/DDBJ databases">
        <title>Genome sequencing of the rare red list fungi Antrodiella citrinella (Flaviporus citrinellus).</title>
        <authorList>
            <person name="Buettner E."/>
            <person name="Kellner H."/>
        </authorList>
    </citation>
    <scope>NUCLEOTIDE SEQUENCE [LARGE SCALE GENOMIC DNA]</scope>
    <source>
        <strain evidence="3 4">DSM 108506</strain>
    </source>
</reference>
<accession>A0A4S4N6Y6</accession>
<dbReference type="OrthoDB" id="4726at2759"/>
<feature type="domain" description="RRM" evidence="2">
    <location>
        <begin position="64"/>
        <end position="154"/>
    </location>
</feature>
<evidence type="ECO:0000313" key="3">
    <source>
        <dbReference type="EMBL" id="THH33768.1"/>
    </source>
</evidence>
<dbReference type="InterPro" id="IPR012677">
    <property type="entry name" value="Nucleotide-bd_a/b_plait_sf"/>
</dbReference>
<dbReference type="Proteomes" id="UP000308730">
    <property type="component" value="Unassembled WGS sequence"/>
</dbReference>